<dbReference type="EMBL" id="KV440983">
    <property type="protein sequence ID" value="OAD72606.1"/>
    <property type="molecule type" value="Genomic_DNA"/>
</dbReference>
<keyword evidence="2" id="KW-1185">Reference proteome</keyword>
<evidence type="ECO:0000313" key="1">
    <source>
        <dbReference type="EMBL" id="OAD72606.1"/>
    </source>
</evidence>
<name>A0A167MEB9_PHYB8</name>
<proteinExistence type="predicted"/>
<dbReference type="InterPro" id="IPR032675">
    <property type="entry name" value="LRR_dom_sf"/>
</dbReference>
<protein>
    <recommendedName>
        <fullName evidence="3">F-box domain-containing protein</fullName>
    </recommendedName>
</protein>
<dbReference type="Proteomes" id="UP000077315">
    <property type="component" value="Unassembled WGS sequence"/>
</dbReference>
<organism evidence="1 2">
    <name type="scientific">Phycomyces blakesleeanus (strain ATCC 8743b / DSM 1359 / FGSC 10004 / NBRC 33097 / NRRL 1555)</name>
    <dbReference type="NCBI Taxonomy" id="763407"/>
    <lineage>
        <taxon>Eukaryota</taxon>
        <taxon>Fungi</taxon>
        <taxon>Fungi incertae sedis</taxon>
        <taxon>Mucoromycota</taxon>
        <taxon>Mucoromycotina</taxon>
        <taxon>Mucoromycetes</taxon>
        <taxon>Mucorales</taxon>
        <taxon>Phycomycetaceae</taxon>
        <taxon>Phycomyces</taxon>
    </lineage>
</organism>
<sequence length="585" mass="67567">MLASDLPFEILSQIAKLLLTDDKLTYILTCKGWKIPFQESLWENIKVDSMDKLKDICAIVNDPTAHVFKTFPNLKHLDMGSLYFYDIDISDTTYGPQWTSVTSLKLQIVPETWKTTAPFMIEVLRNIPNLQSLGIYPYQRFDSMVFDFNRYNDLHLALPQLVNFRVHLRLTDMHPGAVARIPSTYPALSWVYYFCFKYPNLQALTFSSLRQLGGISVMETNERNIALLRSLETVCFYTKELSEWSHVIFWELLCPSNVAIKSLKYRIRSRDPDVTLLCRVTDRLLQSFSTTLAKLSINWGISFNTRIAFEPKLQYSSWLVSLKMRECGLSIALDDLLDHCPSLEHFEFSDGRLYNSSPETSGDPRQHGLLLLILDLVITNVSVLNYATFKCKGLEAIHLKSMRICGSVSAKTRSLCIGMSCLELKTLILDHVKFYSSSEENMSKDPDINLILLSNLTSPRESAETIEKSNKDVNWKSFVEYLAWYHLRGKYDDIHDSAVKIRPLSDQESWTANEYFQVSQFKSKTDVFEAEESLDEKANEEDWKKDLCGGYVELRCSHRTKYDVPLSNHREFYIWPKSFYGFGKV</sequence>
<accession>A0A167MEB9</accession>
<dbReference type="GeneID" id="28997054"/>
<dbReference type="RefSeq" id="XP_018290646.1">
    <property type="nucleotide sequence ID" value="XM_018436148.1"/>
</dbReference>
<dbReference type="SUPFAM" id="SSF52047">
    <property type="entry name" value="RNI-like"/>
    <property type="match status" value="1"/>
</dbReference>
<dbReference type="AlphaFoldDB" id="A0A167MEB9"/>
<evidence type="ECO:0000313" key="2">
    <source>
        <dbReference type="Proteomes" id="UP000077315"/>
    </source>
</evidence>
<dbReference type="Gene3D" id="3.80.10.10">
    <property type="entry name" value="Ribonuclease Inhibitor"/>
    <property type="match status" value="1"/>
</dbReference>
<dbReference type="InParanoid" id="A0A167MEB9"/>
<evidence type="ECO:0008006" key="3">
    <source>
        <dbReference type="Google" id="ProtNLM"/>
    </source>
</evidence>
<reference evidence="2" key="1">
    <citation type="submission" date="2015-06" db="EMBL/GenBank/DDBJ databases">
        <title>Expansion of signal transduction pathways in fungi by whole-genome duplication.</title>
        <authorList>
            <consortium name="DOE Joint Genome Institute"/>
            <person name="Corrochano L.M."/>
            <person name="Kuo A."/>
            <person name="Marcet-Houben M."/>
            <person name="Polaino S."/>
            <person name="Salamov A."/>
            <person name="Villalobos J.M."/>
            <person name="Alvarez M.I."/>
            <person name="Avalos J."/>
            <person name="Benito E.P."/>
            <person name="Benoit I."/>
            <person name="Burger G."/>
            <person name="Camino L.P."/>
            <person name="Canovas D."/>
            <person name="Cerda-Olmedo E."/>
            <person name="Cheng J.-F."/>
            <person name="Dominguez A."/>
            <person name="Elias M."/>
            <person name="Eslava A.P."/>
            <person name="Glaser F."/>
            <person name="Grimwood J."/>
            <person name="Gutierrez G."/>
            <person name="Heitman J."/>
            <person name="Henrissat B."/>
            <person name="Iturriaga E.A."/>
            <person name="Lang B.F."/>
            <person name="Lavin J.L."/>
            <person name="Lee S."/>
            <person name="Li W."/>
            <person name="Lindquist E."/>
            <person name="Lopez-Garcia S."/>
            <person name="Luque E.M."/>
            <person name="Marcos A.T."/>
            <person name="Martin J."/>
            <person name="McCluskey K."/>
            <person name="Medina H.R."/>
            <person name="Miralles-Duran A."/>
            <person name="Miyazaki A."/>
            <person name="Munoz-Torres E."/>
            <person name="Oguiza J.A."/>
            <person name="Ohm R."/>
            <person name="Olmedo M."/>
            <person name="Orejas M."/>
            <person name="Ortiz-Castellanos L."/>
            <person name="Pisabarro A.G."/>
            <person name="Rodriguez-Romero J."/>
            <person name="Ruiz-Herrera J."/>
            <person name="Ruiz-Vazquez R."/>
            <person name="Sanz C."/>
            <person name="Schackwitz W."/>
            <person name="Schmutz J."/>
            <person name="Shahriari M."/>
            <person name="Shelest E."/>
            <person name="Silva-Franco F."/>
            <person name="Soanes D."/>
            <person name="Syed K."/>
            <person name="Tagua V.G."/>
            <person name="Talbot N.J."/>
            <person name="Thon M."/>
            <person name="De vries R.P."/>
            <person name="Wiebenga A."/>
            <person name="Yadav J.S."/>
            <person name="Braun E.L."/>
            <person name="Baker S."/>
            <person name="Garre V."/>
            <person name="Horwitz B."/>
            <person name="Torres-Martinez S."/>
            <person name="Idnurm A."/>
            <person name="Herrera-Estrella A."/>
            <person name="Gabaldon T."/>
            <person name="Grigoriev I.V."/>
        </authorList>
    </citation>
    <scope>NUCLEOTIDE SEQUENCE [LARGE SCALE GENOMIC DNA]</scope>
    <source>
        <strain evidence="2">NRRL 1555(-)</strain>
    </source>
</reference>
<dbReference type="VEuPathDB" id="FungiDB:PHYBLDRAFT_169730"/>
<gene>
    <name evidence="1" type="ORF">PHYBLDRAFT_169730</name>
</gene>
<dbReference type="OrthoDB" id="2253782at2759"/>